<keyword evidence="3" id="KW-1185">Reference proteome</keyword>
<dbReference type="PANTHER" id="PTHR43143:SF5">
    <property type="entry name" value="SECRETED PROTEIN"/>
    <property type="match status" value="1"/>
</dbReference>
<protein>
    <submittedName>
        <fullName evidence="2">Metallophosphoesterase</fullName>
    </submittedName>
</protein>
<organism evidence="2 3">
    <name type="scientific">Halobacillus campisalis</name>
    <dbReference type="NCBI Taxonomy" id="435909"/>
    <lineage>
        <taxon>Bacteria</taxon>
        <taxon>Bacillati</taxon>
        <taxon>Bacillota</taxon>
        <taxon>Bacilli</taxon>
        <taxon>Bacillales</taxon>
        <taxon>Bacillaceae</taxon>
        <taxon>Halobacillus</taxon>
    </lineage>
</organism>
<reference evidence="3" key="1">
    <citation type="journal article" date="2019" name="Int. J. Syst. Evol. Microbiol.">
        <title>The Global Catalogue of Microorganisms (GCM) 10K type strain sequencing project: providing services to taxonomists for standard genome sequencing and annotation.</title>
        <authorList>
            <consortium name="The Broad Institute Genomics Platform"/>
            <consortium name="The Broad Institute Genome Sequencing Center for Infectious Disease"/>
            <person name="Wu L."/>
            <person name="Ma J."/>
        </authorList>
    </citation>
    <scope>NUCLEOTIDE SEQUENCE [LARGE SCALE GENOMIC DNA]</scope>
    <source>
        <strain evidence="3">CCUG 73951</strain>
    </source>
</reference>
<dbReference type="RefSeq" id="WP_289214386.1">
    <property type="nucleotide sequence ID" value="NZ_JAPVRC010000001.1"/>
</dbReference>
<dbReference type="Proteomes" id="UP001596494">
    <property type="component" value="Unassembled WGS sequence"/>
</dbReference>
<name>A0ABW2K3U0_9BACI</name>
<evidence type="ECO:0000313" key="3">
    <source>
        <dbReference type="Proteomes" id="UP001596494"/>
    </source>
</evidence>
<comment type="caution">
    <text evidence="2">The sequence shown here is derived from an EMBL/GenBank/DDBJ whole genome shotgun (WGS) entry which is preliminary data.</text>
</comment>
<dbReference type="InterPro" id="IPR004843">
    <property type="entry name" value="Calcineurin-like_PHP"/>
</dbReference>
<proteinExistence type="predicted"/>
<evidence type="ECO:0000313" key="2">
    <source>
        <dbReference type="EMBL" id="MFC7320793.1"/>
    </source>
</evidence>
<gene>
    <name evidence="2" type="ORF">ACFQMN_07850</name>
</gene>
<dbReference type="InterPro" id="IPR029052">
    <property type="entry name" value="Metallo-depent_PP-like"/>
</dbReference>
<dbReference type="PANTHER" id="PTHR43143">
    <property type="entry name" value="METALLOPHOSPHOESTERASE, CALCINEURIN SUPERFAMILY"/>
    <property type="match status" value="1"/>
</dbReference>
<sequence length="345" mass="40285">MGHNIRKAFVAILCTIIFTIHIPQVSADTKDFPSLPARSQKSTEDINKKSPYDYTLVWMSDTQYYAKNYPYIYLNMVEWIANNKEKLNIPYVFHTGDIVNTWNDDEQWQHADKNMKVLETAKVPYGILAGNHDIDPNNNGYSQFSKYFGSARFERNSYYGGSYKDNRGHYDLMNIKGNEFIMIYMGWGIGEQEVEWMKEIVEKHPDRIAFIGLHDYLTGSGKRSRIGQLVYDQVIRPNKNVAAILSGHYYGSETLVDHIDDDGDGKPDRKIYQMLANYQSGPEGGQGYLRLLQVKQKENKIHVKTYSPYLNGYNFYDNEKYPEKDEFYMEIPLEVKKHKFRWTSD</sequence>
<dbReference type="InterPro" id="IPR051918">
    <property type="entry name" value="STPP_CPPED1"/>
</dbReference>
<evidence type="ECO:0000259" key="1">
    <source>
        <dbReference type="Pfam" id="PF00149"/>
    </source>
</evidence>
<accession>A0ABW2K3U0</accession>
<feature type="domain" description="Calcineurin-like phosphoesterase" evidence="1">
    <location>
        <begin position="57"/>
        <end position="248"/>
    </location>
</feature>
<dbReference type="Gene3D" id="3.60.21.10">
    <property type="match status" value="1"/>
</dbReference>
<dbReference type="SUPFAM" id="SSF56300">
    <property type="entry name" value="Metallo-dependent phosphatases"/>
    <property type="match status" value="1"/>
</dbReference>
<dbReference type="EMBL" id="JBHTBY010000006">
    <property type="protein sequence ID" value="MFC7320793.1"/>
    <property type="molecule type" value="Genomic_DNA"/>
</dbReference>
<dbReference type="Pfam" id="PF00149">
    <property type="entry name" value="Metallophos"/>
    <property type="match status" value="1"/>
</dbReference>